<dbReference type="SUPFAM" id="SSF53335">
    <property type="entry name" value="S-adenosyl-L-methionine-dependent methyltransferases"/>
    <property type="match status" value="1"/>
</dbReference>
<keyword evidence="3" id="KW-0472">Membrane</keyword>
<dbReference type="NCBIfam" id="NF037959">
    <property type="entry name" value="MFS_SpdSyn"/>
    <property type="match status" value="1"/>
</dbReference>
<accession>A0A4Y9ZUG8</accession>
<dbReference type="OrthoDB" id="2016285at2759"/>
<dbReference type="Pfam" id="PF01564">
    <property type="entry name" value="Spermine_synth"/>
    <property type="match status" value="1"/>
</dbReference>
<evidence type="ECO:0000313" key="4">
    <source>
        <dbReference type="EMBL" id="TFY78516.1"/>
    </source>
</evidence>
<gene>
    <name evidence="4" type="ORF">EWM64_g5497</name>
</gene>
<keyword evidence="3" id="KW-1133">Transmembrane helix</keyword>
<dbReference type="InterPro" id="IPR029063">
    <property type="entry name" value="SAM-dependent_MTases_sf"/>
</dbReference>
<dbReference type="Gene3D" id="3.40.50.150">
    <property type="entry name" value="Vaccinia Virus protein VP39"/>
    <property type="match status" value="1"/>
</dbReference>
<evidence type="ECO:0000256" key="1">
    <source>
        <dbReference type="ARBA" id="ARBA00023115"/>
    </source>
</evidence>
<comment type="caution">
    <text evidence="4">The sequence shown here is derived from an EMBL/GenBank/DDBJ whole genome shotgun (WGS) entry which is preliminary data.</text>
</comment>
<dbReference type="EMBL" id="SFCI01000666">
    <property type="protein sequence ID" value="TFY78516.1"/>
    <property type="molecule type" value="Genomic_DNA"/>
</dbReference>
<keyword evidence="1" id="KW-0620">Polyamine biosynthesis</keyword>
<reference evidence="4 5" key="1">
    <citation type="submission" date="2019-02" db="EMBL/GenBank/DDBJ databases">
        <title>Genome sequencing of the rare red list fungi Hericium alpestre (H. flagellum).</title>
        <authorList>
            <person name="Buettner E."/>
            <person name="Kellner H."/>
        </authorList>
    </citation>
    <scope>NUCLEOTIDE SEQUENCE [LARGE SCALE GENOMIC DNA]</scope>
    <source>
        <strain evidence="4 5">DSM 108284</strain>
    </source>
</reference>
<feature type="transmembrane region" description="Helical" evidence="3">
    <location>
        <begin position="77"/>
        <end position="94"/>
    </location>
</feature>
<dbReference type="GO" id="GO:0006596">
    <property type="term" value="P:polyamine biosynthetic process"/>
    <property type="evidence" value="ECO:0007669"/>
    <property type="project" value="UniProtKB-KW"/>
</dbReference>
<feature type="transmembrane region" description="Helical" evidence="3">
    <location>
        <begin position="125"/>
        <end position="147"/>
    </location>
</feature>
<proteinExistence type="predicted"/>
<feature type="transmembrane region" description="Helical" evidence="3">
    <location>
        <begin position="198"/>
        <end position="216"/>
    </location>
</feature>
<keyword evidence="3" id="KW-0812">Transmembrane</keyword>
<sequence length="625" mass="68274">MASPAKRKASAPSSSTSAPALVAPSAGSEPKQSAWSMLLVFPILSILAALSVVTFLYQRVVDPLYGGVPTQLHLDKVIWAGSILGGLGPTLPGWSPLLMAGVLLSAMPASSYWVAIYTGRWGSPLYGPVATHALVLFPAIYLGITLIKKMVTYLEAGSQQTSMIRYTVLPGVASSIIGFQSLWAELPFFSSYVYSDNQILLVLGGLAVAVWAVFLPHRSRSASTSSSTSSNAWLFVIPAVILPILPSLLPYLLPPTLQASPLQPYVNPNFPLRILSSVPSVTGQIVVGESIPPPDWVPGMPEEHPYLLRYLRASHSLLGGVWTGFKITSRTQIMVPQLDRAGRPIGDSIYSAFVLQEAARLVDREDRAIKEGDESALIIGLGAGIAATAFANHKVQTTIVEIDPAVYNASRQFFGLPDLGPDRVFLEDARRFVHRRKEQVQAGDVKEKFDYVVHDCFSGGGVPGHIFSLQFWDDLKEVMNPEGVVAVNFAGKLGSDPSKAILLTLQKAFGQCRAFHDGEGLTPEKLSTEFINMVFFCSPSTKPLTFRTPKESDYLGSHLRAHVFDTLAEREVDVKLIRGELDVEDEEKWLLTDGNNKLGAWQKEGALEHWTVMRKILPEAFWTTY</sequence>
<feature type="transmembrane region" description="Helical" evidence="3">
    <location>
        <begin position="168"/>
        <end position="186"/>
    </location>
</feature>
<dbReference type="STRING" id="135208.A0A4Y9ZUG8"/>
<dbReference type="PANTHER" id="PTHR43317:SF1">
    <property type="entry name" value="THERMOSPERMINE SYNTHASE ACAULIS5"/>
    <property type="match status" value="1"/>
</dbReference>
<dbReference type="Proteomes" id="UP000298061">
    <property type="component" value="Unassembled WGS sequence"/>
</dbReference>
<feature type="region of interest" description="Disordered" evidence="2">
    <location>
        <begin position="1"/>
        <end position="24"/>
    </location>
</feature>
<protein>
    <recommendedName>
        <fullName evidence="6">PABS domain-containing protein</fullName>
    </recommendedName>
</protein>
<dbReference type="PANTHER" id="PTHR43317">
    <property type="entry name" value="THERMOSPERMINE SYNTHASE ACAULIS5"/>
    <property type="match status" value="1"/>
</dbReference>
<feature type="transmembrane region" description="Helical" evidence="3">
    <location>
        <begin position="232"/>
        <end position="253"/>
    </location>
</feature>
<evidence type="ECO:0000256" key="2">
    <source>
        <dbReference type="SAM" id="MobiDB-lite"/>
    </source>
</evidence>
<feature type="transmembrane region" description="Helical" evidence="3">
    <location>
        <begin position="38"/>
        <end position="57"/>
    </location>
</feature>
<keyword evidence="5" id="KW-1185">Reference proteome</keyword>
<organism evidence="4 5">
    <name type="scientific">Hericium alpestre</name>
    <dbReference type="NCBI Taxonomy" id="135208"/>
    <lineage>
        <taxon>Eukaryota</taxon>
        <taxon>Fungi</taxon>
        <taxon>Dikarya</taxon>
        <taxon>Basidiomycota</taxon>
        <taxon>Agaricomycotina</taxon>
        <taxon>Agaricomycetes</taxon>
        <taxon>Russulales</taxon>
        <taxon>Hericiaceae</taxon>
        <taxon>Hericium</taxon>
    </lineage>
</organism>
<dbReference type="AlphaFoldDB" id="A0A4Y9ZUG8"/>
<feature type="compositionally biased region" description="Low complexity" evidence="2">
    <location>
        <begin position="10"/>
        <end position="24"/>
    </location>
</feature>
<evidence type="ECO:0008006" key="6">
    <source>
        <dbReference type="Google" id="ProtNLM"/>
    </source>
</evidence>
<evidence type="ECO:0000313" key="5">
    <source>
        <dbReference type="Proteomes" id="UP000298061"/>
    </source>
</evidence>
<evidence type="ECO:0000256" key="3">
    <source>
        <dbReference type="SAM" id="Phobius"/>
    </source>
</evidence>
<name>A0A4Y9ZUG8_9AGAM</name>
<dbReference type="CDD" id="cd02440">
    <property type="entry name" value="AdoMet_MTases"/>
    <property type="match status" value="1"/>
</dbReference>